<protein>
    <recommendedName>
        <fullName evidence="4">F-box domain-containing protein</fullName>
    </recommendedName>
</protein>
<dbReference type="Proteomes" id="UP000693970">
    <property type="component" value="Unassembled WGS sequence"/>
</dbReference>
<evidence type="ECO:0000313" key="2">
    <source>
        <dbReference type="EMBL" id="KAG7363097.1"/>
    </source>
</evidence>
<dbReference type="EMBL" id="JAGRRH010000010">
    <property type="protein sequence ID" value="KAG7363097.1"/>
    <property type="molecule type" value="Genomic_DNA"/>
</dbReference>
<reference evidence="2" key="2">
    <citation type="submission" date="2021-04" db="EMBL/GenBank/DDBJ databases">
        <authorList>
            <person name="Podell S."/>
        </authorList>
    </citation>
    <scope>NUCLEOTIDE SEQUENCE</scope>
    <source>
        <strain evidence="2">Hildebrandi</strain>
    </source>
</reference>
<gene>
    <name evidence="2" type="ORF">IV203_026457</name>
</gene>
<feature type="region of interest" description="Disordered" evidence="1">
    <location>
        <begin position="86"/>
        <end position="116"/>
    </location>
</feature>
<dbReference type="CDD" id="cd09917">
    <property type="entry name" value="F-box_SF"/>
    <property type="match status" value="1"/>
</dbReference>
<accession>A0A9K3LJC6</accession>
<reference evidence="2" key="1">
    <citation type="journal article" date="2021" name="Sci. Rep.">
        <title>Diploid genomic architecture of Nitzschia inconspicua, an elite biomass production diatom.</title>
        <authorList>
            <person name="Oliver A."/>
            <person name="Podell S."/>
            <person name="Pinowska A."/>
            <person name="Traller J.C."/>
            <person name="Smith S.R."/>
            <person name="McClure R."/>
            <person name="Beliaev A."/>
            <person name="Bohutskyi P."/>
            <person name="Hill E.A."/>
            <person name="Rabines A."/>
            <person name="Zheng H."/>
            <person name="Allen L.Z."/>
            <person name="Kuo A."/>
            <person name="Grigoriev I.V."/>
            <person name="Allen A.E."/>
            <person name="Hazlebeck D."/>
            <person name="Allen E.E."/>
        </authorList>
    </citation>
    <scope>NUCLEOTIDE SEQUENCE</scope>
    <source>
        <strain evidence="2">Hildebrandi</strain>
    </source>
</reference>
<feature type="region of interest" description="Disordered" evidence="1">
    <location>
        <begin position="166"/>
        <end position="194"/>
    </location>
</feature>
<keyword evidence="3" id="KW-1185">Reference proteome</keyword>
<dbReference type="AlphaFoldDB" id="A0A9K3LJC6"/>
<organism evidence="2 3">
    <name type="scientific">Nitzschia inconspicua</name>
    <dbReference type="NCBI Taxonomy" id="303405"/>
    <lineage>
        <taxon>Eukaryota</taxon>
        <taxon>Sar</taxon>
        <taxon>Stramenopiles</taxon>
        <taxon>Ochrophyta</taxon>
        <taxon>Bacillariophyta</taxon>
        <taxon>Bacillariophyceae</taxon>
        <taxon>Bacillariophycidae</taxon>
        <taxon>Bacillariales</taxon>
        <taxon>Bacillariaceae</taxon>
        <taxon>Nitzschia</taxon>
    </lineage>
</organism>
<feature type="compositionally biased region" description="Basic residues" evidence="1">
    <location>
        <begin position="177"/>
        <end position="187"/>
    </location>
</feature>
<proteinExistence type="predicted"/>
<feature type="compositionally biased region" description="Low complexity" evidence="1">
    <location>
        <begin position="98"/>
        <end position="116"/>
    </location>
</feature>
<comment type="caution">
    <text evidence="2">The sequence shown here is derived from an EMBL/GenBank/DDBJ whole genome shotgun (WGS) entry which is preliminary data.</text>
</comment>
<evidence type="ECO:0000256" key="1">
    <source>
        <dbReference type="SAM" id="MobiDB-lite"/>
    </source>
</evidence>
<sequence length="553" mass="61695">MSRCSPTTSLTLITLPDECQVHILTYLRACDLSPLQQSCKFYYNKDRIHKVVSYFLEEVYGRNLTHGICIPVVDDDTTDQKIPAKNTKVKKGSVQPTSKAGSSLKATSSSAASTPSGRDLKYTLEHLRSIELTVVARVLSLPEPKSGFYVSKSWIKKTLLWLETVNDPSTNNEPKKLSKKQQRQRNRRLSDVSPPWPNINSDILCEHQKLQRCSAKTARSRRKLMDKQAWKVLRKLYPDSTTLESVSGECLQCLMETEAAKKTESDRLEQAKLERKMPLANPLVRRFYTRTKGVPTDRLVETSGGQVSVSYGSCPLIAGKYVILPRSWCHKWRRYMKTGEGGMPLPPDSSALLCDAHKLALLPPHLEAFLCGKTAQLLASVKHDLISPPAAATAAAMTASPVGVRSTLDLSIVNSLMAAGISQGELASQRVAMMQIQEEQQQQHVASAVPSLRESGCNNDLLDRENHVVIELISEEEWTALQETGCWPKQVSHYSVTVDVDSNGQFGFSTLPCRDCDASGLRFTSCASVKNKFRSKRWEPKSVEQKRIPNLEY</sequence>
<dbReference type="OrthoDB" id="47105at2759"/>
<evidence type="ECO:0008006" key="4">
    <source>
        <dbReference type="Google" id="ProtNLM"/>
    </source>
</evidence>
<name>A0A9K3LJC6_9STRA</name>
<evidence type="ECO:0000313" key="3">
    <source>
        <dbReference type="Proteomes" id="UP000693970"/>
    </source>
</evidence>